<name>A0A7Y9S0T8_9ACTN</name>
<evidence type="ECO:0000313" key="1">
    <source>
        <dbReference type="EMBL" id="NYG58412.1"/>
    </source>
</evidence>
<evidence type="ECO:0000313" key="2">
    <source>
        <dbReference type="Proteomes" id="UP000540656"/>
    </source>
</evidence>
<proteinExistence type="predicted"/>
<protein>
    <submittedName>
        <fullName evidence="1">Uncharacterized protein</fullName>
    </submittedName>
</protein>
<accession>A0A7Y9S0T8</accession>
<keyword evidence="2" id="KW-1185">Reference proteome</keyword>
<dbReference type="RefSeq" id="WP_179501578.1">
    <property type="nucleotide sequence ID" value="NZ_JACCAA010000001.1"/>
</dbReference>
<comment type="caution">
    <text evidence="1">The sequence shown here is derived from an EMBL/GenBank/DDBJ whole genome shotgun (WGS) entry which is preliminary data.</text>
</comment>
<dbReference type="Proteomes" id="UP000540656">
    <property type="component" value="Unassembled WGS sequence"/>
</dbReference>
<organism evidence="1 2">
    <name type="scientific">Nocardioides daedukensis</name>
    <dbReference type="NCBI Taxonomy" id="634462"/>
    <lineage>
        <taxon>Bacteria</taxon>
        <taxon>Bacillati</taxon>
        <taxon>Actinomycetota</taxon>
        <taxon>Actinomycetes</taxon>
        <taxon>Propionibacteriales</taxon>
        <taxon>Nocardioidaceae</taxon>
        <taxon>Nocardioides</taxon>
    </lineage>
</organism>
<reference evidence="1 2" key="1">
    <citation type="submission" date="2020-07" db="EMBL/GenBank/DDBJ databases">
        <title>Sequencing the genomes of 1000 actinobacteria strains.</title>
        <authorList>
            <person name="Klenk H.-P."/>
        </authorList>
    </citation>
    <scope>NUCLEOTIDE SEQUENCE [LARGE SCALE GENOMIC DNA]</scope>
    <source>
        <strain evidence="1 2">DSM 23819</strain>
    </source>
</reference>
<dbReference type="AlphaFoldDB" id="A0A7Y9S0T8"/>
<sequence length="76" mass="8239">MTPDSREPRGPEQISRNEIRKDAIQDSFEATVNAVGQVGGAVTGAVRDVARTLGGLASELFEIRDAARRAQDENRD</sequence>
<dbReference type="EMBL" id="JACCAA010000001">
    <property type="protein sequence ID" value="NYG58412.1"/>
    <property type="molecule type" value="Genomic_DNA"/>
</dbReference>
<gene>
    <name evidence="1" type="ORF">BJ980_001335</name>
</gene>